<reference evidence="1" key="1">
    <citation type="submission" date="2022-12" db="EMBL/GenBank/DDBJ databases">
        <authorList>
            <consortium name="Asia Pacific Centre for Animal Health"/>
            <person name="Klose S.M."/>
            <person name="Legione A.R."/>
            <person name="Monotti I."/>
            <person name="Bushell R."/>
            <person name="Marenda M.S."/>
            <person name="Sugiyama T."/>
            <person name="Browning G.F."/>
            <person name="Vaz P.K."/>
        </authorList>
    </citation>
    <scope>NUCLEOTIDE SEQUENCE</scope>
    <source>
        <strain evidence="1">Felid995</strain>
    </source>
</reference>
<proteinExistence type="predicted"/>
<accession>A0ACD4PJE1</accession>
<keyword evidence="2" id="KW-1185">Reference proteome</keyword>
<name>A0ACD4PJE1_9BACT</name>
<gene>
    <name evidence="1" type="ORF">Me_995_000414</name>
</gene>
<dbReference type="Proteomes" id="UP001213039">
    <property type="component" value="Chromosome"/>
</dbReference>
<dbReference type="EMBL" id="CP114370">
    <property type="protein sequence ID" value="WBP83794.1"/>
    <property type="molecule type" value="Genomic_DNA"/>
</dbReference>
<evidence type="ECO:0000313" key="1">
    <source>
        <dbReference type="EMBL" id="WBP83794.1"/>
    </source>
</evidence>
<evidence type="ECO:0000313" key="2">
    <source>
        <dbReference type="Proteomes" id="UP001213039"/>
    </source>
</evidence>
<organism evidence="1 2">
    <name type="scientific">Mycoplasmopsis edwardii</name>
    <dbReference type="NCBI Taxonomy" id="53558"/>
    <lineage>
        <taxon>Bacteria</taxon>
        <taxon>Bacillati</taxon>
        <taxon>Mycoplasmatota</taxon>
        <taxon>Mycoplasmoidales</taxon>
        <taxon>Metamycoplasmataceae</taxon>
        <taxon>Mycoplasmopsis</taxon>
    </lineage>
</organism>
<sequence length="347" mass="38943">MKKVELGISTFGETTILEKTGKAISHDERIRNMIEEVELADKVGLDVYAVGEHHREDFAISSPEMILAAGAVNTKNIRLTSAVTVLSSNDPVRVYQNFAHVDALSNGRTEIMVGRGSFIESFPLFGYDLKDYSELFTEKLDMLLHIKENEIVTWKGKLTQSIDAKGVYPRAIDLPIWVATGGNIQSTIDIAMRGLPIVYAIIGGNPFSFKPLVQAYKQVGIEAGHSPEQLKVGAHSWGYIAETDQKAKDDFFWPTKQLVDNIARTRESWRELERRSYDHMVSEEGAMLVGSPETVARKIIKLMEELDLDRFMMHLPTGSVPHEDLLTAIRLYGEKVAPIVREYFASK</sequence>
<protein>
    <submittedName>
        <fullName evidence="1">LLM class flavin-dependent oxidoreductase</fullName>
    </submittedName>
</protein>